<organism evidence="2">
    <name type="scientific">Micromonas pusilla (strain CCMP1545)</name>
    <name type="common">Picoplanktonic green alga</name>
    <dbReference type="NCBI Taxonomy" id="564608"/>
    <lineage>
        <taxon>Eukaryota</taxon>
        <taxon>Viridiplantae</taxon>
        <taxon>Chlorophyta</taxon>
        <taxon>Mamiellophyceae</taxon>
        <taxon>Mamiellales</taxon>
        <taxon>Mamiellaceae</taxon>
        <taxon>Micromonas</taxon>
    </lineage>
</organism>
<dbReference type="OrthoDB" id="426718at2759"/>
<dbReference type="KEGG" id="mpp:MICPUCDRAFT_58792"/>
<reference evidence="1 2" key="1">
    <citation type="journal article" date="2009" name="Science">
        <title>Green evolution and dynamic adaptations revealed by genomes of the marine picoeukaryotes Micromonas.</title>
        <authorList>
            <person name="Worden A.Z."/>
            <person name="Lee J.H."/>
            <person name="Mock T."/>
            <person name="Rouze P."/>
            <person name="Simmons M.P."/>
            <person name="Aerts A.L."/>
            <person name="Allen A.E."/>
            <person name="Cuvelier M.L."/>
            <person name="Derelle E."/>
            <person name="Everett M.V."/>
            <person name="Foulon E."/>
            <person name="Grimwood J."/>
            <person name="Gundlach H."/>
            <person name="Henrissat B."/>
            <person name="Napoli C."/>
            <person name="McDonald S.M."/>
            <person name="Parker M.S."/>
            <person name="Rombauts S."/>
            <person name="Salamov A."/>
            <person name="Von Dassow P."/>
            <person name="Badger J.H."/>
            <person name="Coutinho P.M."/>
            <person name="Demir E."/>
            <person name="Dubchak I."/>
            <person name="Gentemann C."/>
            <person name="Eikrem W."/>
            <person name="Gready J.E."/>
            <person name="John U."/>
            <person name="Lanier W."/>
            <person name="Lindquist E.A."/>
            <person name="Lucas S."/>
            <person name="Mayer K.F."/>
            <person name="Moreau H."/>
            <person name="Not F."/>
            <person name="Otillar R."/>
            <person name="Panaud O."/>
            <person name="Pangilinan J."/>
            <person name="Paulsen I."/>
            <person name="Piegu B."/>
            <person name="Poliakov A."/>
            <person name="Robbens S."/>
            <person name="Schmutz J."/>
            <person name="Toulza E."/>
            <person name="Wyss T."/>
            <person name="Zelensky A."/>
            <person name="Zhou K."/>
            <person name="Armbrust E.V."/>
            <person name="Bhattacharya D."/>
            <person name="Goodenough U.W."/>
            <person name="Van de Peer Y."/>
            <person name="Grigoriev I.V."/>
        </authorList>
    </citation>
    <scope>NUCLEOTIDE SEQUENCE [LARGE SCALE GENOMIC DNA]</scope>
    <source>
        <strain evidence="1 2">CCMP1545</strain>
    </source>
</reference>
<gene>
    <name evidence="1" type="ORF">MICPUCDRAFT_58792</name>
</gene>
<dbReference type="eggNOG" id="ENOG502S182">
    <property type="taxonomic scope" value="Eukaryota"/>
</dbReference>
<dbReference type="GO" id="GO:0008168">
    <property type="term" value="F:methyltransferase activity"/>
    <property type="evidence" value="ECO:0007669"/>
    <property type="project" value="TreeGrafter"/>
</dbReference>
<dbReference type="OMA" id="EAPEWCV"/>
<evidence type="ECO:0000313" key="2">
    <source>
        <dbReference type="Proteomes" id="UP000001876"/>
    </source>
</evidence>
<dbReference type="Proteomes" id="UP000001876">
    <property type="component" value="Unassembled WGS sequence"/>
</dbReference>
<proteinExistence type="predicted"/>
<dbReference type="RefSeq" id="XP_003059190.1">
    <property type="nucleotide sequence ID" value="XM_003059144.1"/>
</dbReference>
<dbReference type="AlphaFoldDB" id="C1MUF9"/>
<dbReference type="GO" id="GO:0036396">
    <property type="term" value="C:RNA N6-methyladenosine methyltransferase complex"/>
    <property type="evidence" value="ECO:0007669"/>
    <property type="project" value="TreeGrafter"/>
</dbReference>
<dbReference type="PANTHER" id="PTHR12829:SF8">
    <property type="entry name" value="CHROMOSOME UNDETERMINED SCAFFOLD_82, WHOLE GENOME SHOTGUN SEQUENCE"/>
    <property type="match status" value="1"/>
</dbReference>
<protein>
    <submittedName>
        <fullName evidence="1">Predicted protein</fullName>
    </submittedName>
</protein>
<dbReference type="GeneID" id="9684630"/>
<evidence type="ECO:0000313" key="1">
    <source>
        <dbReference type="EMBL" id="EEH56322.1"/>
    </source>
</evidence>
<dbReference type="PANTHER" id="PTHR12829">
    <property type="entry name" value="N6-ADENOSINE-METHYLTRANSFERASE"/>
    <property type="match status" value="1"/>
</dbReference>
<keyword evidence="2" id="KW-1185">Reference proteome</keyword>
<name>C1MUF9_MICPC</name>
<sequence length="264" mass="29399">MLMRKKREVDPRAPVPLKLPPHPIPVSWGKVIAPYKPQSEIDAAFEALPDCVHVKRDIVADAETLHASLGGDFLAVHANPPWDIERSPDRGGVTVEDIARIPFEKLAPYGFVFMWVEKENLSEVCDVMSAKQFGYVENMTWVQMRPNNVIANSDATYLARSHRTMVMFRRDCRAFPAAKAVELRHQRSADVTLDALATTKTGRRAIPAHVYKAMETLLPEAYKVGHPGKLLELWSEPGPEGRRSGWTTVADAAAAKKKGPGKKK</sequence>
<dbReference type="STRING" id="564608.C1MUF9"/>
<accession>C1MUF9</accession>
<dbReference type="GO" id="GO:0005634">
    <property type="term" value="C:nucleus"/>
    <property type="evidence" value="ECO:0007669"/>
    <property type="project" value="TreeGrafter"/>
</dbReference>
<dbReference type="EMBL" id="GG663740">
    <property type="protein sequence ID" value="EEH56322.1"/>
    <property type="molecule type" value="Genomic_DNA"/>
</dbReference>